<gene>
    <name evidence="1" type="ORF">CGS58_06725</name>
</gene>
<organism evidence="1 2">
    <name type="scientific">Faecalibacterium prausnitzii</name>
    <dbReference type="NCBI Taxonomy" id="853"/>
    <lineage>
        <taxon>Bacteria</taxon>
        <taxon>Bacillati</taxon>
        <taxon>Bacillota</taxon>
        <taxon>Clostridia</taxon>
        <taxon>Eubacteriales</taxon>
        <taxon>Oscillospiraceae</taxon>
        <taxon>Faecalibacterium</taxon>
    </lineage>
</organism>
<comment type="caution">
    <text evidence="1">The sequence shown here is derived from an EMBL/GenBank/DDBJ whole genome shotgun (WGS) entry which is preliminary data.</text>
</comment>
<dbReference type="InterPro" id="IPR027417">
    <property type="entry name" value="P-loop_NTPase"/>
</dbReference>
<name>A0A2A7AQI1_9FIRM</name>
<dbReference type="Proteomes" id="UP000220005">
    <property type="component" value="Unassembled WGS sequence"/>
</dbReference>
<sequence>MTNLRNDSVDFFLGATTPAGFKGYFEPLRHEPGMQMYLIKSGPGCGKSTLMKRLAQAAEQQGQPIEKIHCASDPDSLDGVVFLQKHAAILDATAPHVVEPDAPGADEIVVSLYHTIDAEKLAAHRDEVKALFARNAALRGRAARYIASAGSLMLDSRRAEACSANFEKVRRYAKRLCTRMLPRLPEPARASEELRLLSAITPKGLVFFHGTVQALADRYVVFRDDYGAVSRLLLELIRAEALARGHHIITCPCAMHPEDQIDHLFIPALRLAFLTDNHWHPIHIPGVQAVRCTRFLDRENLTGFRARLRFNERAAAELLDQAVALMAQAKSCHDELETYYRTSVDFEEVERLTKETEKRILSET</sequence>
<evidence type="ECO:0000313" key="1">
    <source>
        <dbReference type="EMBL" id="PDX81380.1"/>
    </source>
</evidence>
<evidence type="ECO:0008006" key="3">
    <source>
        <dbReference type="Google" id="ProtNLM"/>
    </source>
</evidence>
<dbReference type="EMBL" id="NMTY01000015">
    <property type="protein sequence ID" value="PDX81380.1"/>
    <property type="molecule type" value="Genomic_DNA"/>
</dbReference>
<dbReference type="RefSeq" id="WP_097839394.1">
    <property type="nucleotide sequence ID" value="NZ_NMTY01000015.1"/>
</dbReference>
<dbReference type="AlphaFoldDB" id="A0A2A7AQI1"/>
<dbReference type="SUPFAM" id="SSF52540">
    <property type="entry name" value="P-loop containing nucleoside triphosphate hydrolases"/>
    <property type="match status" value="1"/>
</dbReference>
<proteinExistence type="predicted"/>
<protein>
    <recommendedName>
        <fullName evidence="3">ATPase</fullName>
    </recommendedName>
</protein>
<evidence type="ECO:0000313" key="2">
    <source>
        <dbReference type="Proteomes" id="UP000220005"/>
    </source>
</evidence>
<reference evidence="1 2" key="1">
    <citation type="journal article" date="2017" name="Front. Microbiol.">
        <title>New Insights into the Diversity of the Genus Faecalibacterium.</title>
        <authorList>
            <person name="Benevides L."/>
            <person name="Burman S."/>
            <person name="Martin R."/>
            <person name="Robert V."/>
            <person name="Thomas M."/>
            <person name="Miquel S."/>
            <person name="Chain F."/>
            <person name="Sokol H."/>
            <person name="Bermudez-Humaran L.G."/>
            <person name="Morrison M."/>
            <person name="Langella P."/>
            <person name="Azevedo V.A."/>
            <person name="Chatel J.M."/>
            <person name="Soares S."/>
        </authorList>
    </citation>
    <scope>NUCLEOTIDE SEQUENCE [LARGE SCALE GENOMIC DNA]</scope>
    <source>
        <strain evidence="1 2">CNCM I 4575</strain>
    </source>
</reference>
<accession>A0A2A7AQI1</accession>